<proteinExistence type="predicted"/>
<evidence type="ECO:0000256" key="4">
    <source>
        <dbReference type="SAM" id="Phobius"/>
    </source>
</evidence>
<accession>A0A9D1UNL5</accession>
<keyword evidence="3" id="KW-0175">Coiled coil</keyword>
<dbReference type="GO" id="GO:0016020">
    <property type="term" value="C:membrane"/>
    <property type="evidence" value="ECO:0007669"/>
    <property type="project" value="InterPro"/>
</dbReference>
<feature type="transmembrane region" description="Helical" evidence="4">
    <location>
        <begin position="16"/>
        <end position="34"/>
    </location>
</feature>
<keyword evidence="4" id="KW-0472">Membrane</keyword>
<dbReference type="InterPro" id="IPR036890">
    <property type="entry name" value="HATPase_C_sf"/>
</dbReference>
<dbReference type="InterPro" id="IPR010559">
    <property type="entry name" value="Sig_transdc_His_kin_internal"/>
</dbReference>
<dbReference type="Pfam" id="PF02518">
    <property type="entry name" value="HATPase_c"/>
    <property type="match status" value="1"/>
</dbReference>
<feature type="transmembrane region" description="Helical" evidence="4">
    <location>
        <begin position="383"/>
        <end position="402"/>
    </location>
</feature>
<feature type="coiled-coil region" evidence="3">
    <location>
        <begin position="410"/>
        <end position="437"/>
    </location>
</feature>
<dbReference type="PANTHER" id="PTHR34220:SF7">
    <property type="entry name" value="SENSOR HISTIDINE KINASE YPDA"/>
    <property type="match status" value="1"/>
</dbReference>
<feature type="transmembrane region" description="Helical" evidence="4">
    <location>
        <begin position="239"/>
        <end position="264"/>
    </location>
</feature>
<feature type="transmembrane region" description="Helical" evidence="4">
    <location>
        <begin position="327"/>
        <end position="345"/>
    </location>
</feature>
<evidence type="ECO:0000313" key="6">
    <source>
        <dbReference type="EMBL" id="HIW93045.1"/>
    </source>
</evidence>
<keyword evidence="4" id="KW-0812">Transmembrane</keyword>
<reference evidence="6" key="1">
    <citation type="journal article" date="2021" name="PeerJ">
        <title>Extensive microbial diversity within the chicken gut microbiome revealed by metagenomics and culture.</title>
        <authorList>
            <person name="Gilroy R."/>
            <person name="Ravi A."/>
            <person name="Getino M."/>
            <person name="Pursley I."/>
            <person name="Horton D.L."/>
            <person name="Alikhan N.F."/>
            <person name="Baker D."/>
            <person name="Gharbi K."/>
            <person name="Hall N."/>
            <person name="Watson M."/>
            <person name="Adriaenssens E.M."/>
            <person name="Foster-Nyarko E."/>
            <person name="Jarju S."/>
            <person name="Secka A."/>
            <person name="Antonio M."/>
            <person name="Oren A."/>
            <person name="Chaudhuri R.R."/>
            <person name="La Ragione R."/>
            <person name="Hildebrand F."/>
            <person name="Pallen M.J."/>
        </authorList>
    </citation>
    <scope>NUCLEOTIDE SEQUENCE</scope>
    <source>
        <strain evidence="6">ChiGjej6B6-1540</strain>
    </source>
</reference>
<dbReference type="EMBL" id="DXGA01000017">
    <property type="protein sequence ID" value="HIW93045.1"/>
    <property type="molecule type" value="Genomic_DNA"/>
</dbReference>
<dbReference type="PANTHER" id="PTHR34220">
    <property type="entry name" value="SENSOR HISTIDINE KINASE YPDA"/>
    <property type="match status" value="1"/>
</dbReference>
<keyword evidence="4" id="KW-1133">Transmembrane helix</keyword>
<evidence type="ECO:0000256" key="1">
    <source>
        <dbReference type="ARBA" id="ARBA00022777"/>
    </source>
</evidence>
<dbReference type="SUPFAM" id="SSF55874">
    <property type="entry name" value="ATPase domain of HSP90 chaperone/DNA topoisomerase II/histidine kinase"/>
    <property type="match status" value="1"/>
</dbReference>
<name>A0A9D1UNL5_9FIRM</name>
<dbReference type="Proteomes" id="UP000824192">
    <property type="component" value="Unassembled WGS sequence"/>
</dbReference>
<comment type="caution">
    <text evidence="6">The sequence shown here is derived from an EMBL/GenBank/DDBJ whole genome shotgun (WGS) entry which is preliminary data.</text>
</comment>
<feature type="transmembrane region" description="Helical" evidence="4">
    <location>
        <begin position="270"/>
        <end position="289"/>
    </location>
</feature>
<dbReference type="PROSITE" id="PS50109">
    <property type="entry name" value="HIS_KIN"/>
    <property type="match status" value="1"/>
</dbReference>
<feature type="transmembrane region" description="Helical" evidence="4">
    <location>
        <begin position="301"/>
        <end position="321"/>
    </location>
</feature>
<dbReference type="InterPro" id="IPR003594">
    <property type="entry name" value="HATPase_dom"/>
</dbReference>
<organism evidence="6 7">
    <name type="scientific">Candidatus Flavonifractor merdipullorum</name>
    <dbReference type="NCBI Taxonomy" id="2838590"/>
    <lineage>
        <taxon>Bacteria</taxon>
        <taxon>Bacillati</taxon>
        <taxon>Bacillota</taxon>
        <taxon>Clostridia</taxon>
        <taxon>Eubacteriales</taxon>
        <taxon>Oscillospiraceae</taxon>
        <taxon>Flavonifractor</taxon>
    </lineage>
</organism>
<reference evidence="6" key="2">
    <citation type="submission" date="2021-04" db="EMBL/GenBank/DDBJ databases">
        <authorList>
            <person name="Gilroy R."/>
        </authorList>
    </citation>
    <scope>NUCLEOTIDE SEQUENCE</scope>
    <source>
        <strain evidence="6">ChiGjej6B6-1540</strain>
    </source>
</reference>
<keyword evidence="1 6" id="KW-0808">Transferase</keyword>
<evidence type="ECO:0000313" key="7">
    <source>
        <dbReference type="Proteomes" id="UP000824192"/>
    </source>
</evidence>
<protein>
    <submittedName>
        <fullName evidence="6">Histidine kinase</fullName>
    </submittedName>
</protein>
<dbReference type="Pfam" id="PF06580">
    <property type="entry name" value="His_kinase"/>
    <property type="match status" value="1"/>
</dbReference>
<evidence type="ECO:0000259" key="5">
    <source>
        <dbReference type="PROSITE" id="PS50109"/>
    </source>
</evidence>
<dbReference type="InterPro" id="IPR005467">
    <property type="entry name" value="His_kinase_dom"/>
</dbReference>
<dbReference type="InterPro" id="IPR050640">
    <property type="entry name" value="Bact_2-comp_sensor_kinase"/>
</dbReference>
<evidence type="ECO:0000256" key="3">
    <source>
        <dbReference type="SAM" id="Coils"/>
    </source>
</evidence>
<dbReference type="GO" id="GO:0000155">
    <property type="term" value="F:phosphorelay sensor kinase activity"/>
    <property type="evidence" value="ECO:0007669"/>
    <property type="project" value="InterPro"/>
</dbReference>
<feature type="domain" description="Histidine kinase" evidence="5">
    <location>
        <begin position="525"/>
        <end position="616"/>
    </location>
</feature>
<dbReference type="AlphaFoldDB" id="A0A9D1UNL5"/>
<keyword evidence="1 6" id="KW-0418">Kinase</keyword>
<gene>
    <name evidence="6" type="ORF">H9868_00735</name>
</gene>
<keyword evidence="2" id="KW-0902">Two-component regulatory system</keyword>
<dbReference type="Gene3D" id="3.30.565.10">
    <property type="entry name" value="Histidine kinase-like ATPase, C-terminal domain"/>
    <property type="match status" value="1"/>
</dbReference>
<feature type="transmembrane region" description="Helical" evidence="4">
    <location>
        <begin position="357"/>
        <end position="377"/>
    </location>
</feature>
<feature type="transmembrane region" description="Helical" evidence="4">
    <location>
        <begin position="206"/>
        <end position="227"/>
    </location>
</feature>
<sequence length="626" mass="69315">MAAFTERRGTGWSGKLWVLMFLAVVSLCLPLYLMGTQPAGQAKNGVVDLADAGLEEGKRISLAGEWEFFSGRQIVTELSQSATPDGLVTVPSYGGARQDGTGCGSYRLRLVNCPPEVQVMLSLRGMPAAYRIFVDGQPVERSGMVSQDSAASRVQPGFLTEREIVLRSSSCEIVVETGEGLLSGLSLAPVLVERETFLRQYDLYCALSLLLFGMGILIAGAYAMDLFLTPRSGYSPAMLLAMVLLLLKGLSVDGVCTPLLAYSMRAGYDWMVLLADGAEMGAWLLLLFMDYHHSCWKKNRLLWILLWCGVGGSFLLTVAGLNSGNTLWWVAAPVLLLPAGFWRLLLFLRAPEEEDWILADGYILLWLGGLLCDLAFAGRIRPMWKLSFFVGMVAFALAVSVVDRRRMDGIQSEALRAAQMEAQLQRARTDIALHQIKPHFLHNALMSIKVLCRTRPKEAEQAIYDFTIFLRGNMKSLESPEPVPFREEVEAISCYLRIEQIRFRQRLRVVWDLEEDNFSVPPLTIQPLVENAVRHGVCQKPEGGTVTIASRRTEEAILVEITDDGVGFDVSAVEESGGIGIRNLRLRLREQLGAVLDIQSTPGKGTVQTVRIPLRRKEDEDHTGGR</sequence>
<evidence type="ECO:0000256" key="2">
    <source>
        <dbReference type="ARBA" id="ARBA00023012"/>
    </source>
</evidence>